<dbReference type="OrthoDB" id="5176970at2"/>
<protein>
    <submittedName>
        <fullName evidence="3">DUF222 domain-containing protein</fullName>
    </submittedName>
</protein>
<feature type="compositionally biased region" description="Basic and acidic residues" evidence="1">
    <location>
        <begin position="34"/>
        <end position="45"/>
    </location>
</feature>
<gene>
    <name evidence="3" type="ORF">GB881_14235</name>
</gene>
<proteinExistence type="predicted"/>
<dbReference type="AlphaFoldDB" id="A0A6N7EJ44"/>
<dbReference type="Proteomes" id="UP000437709">
    <property type="component" value="Unassembled WGS sequence"/>
</dbReference>
<feature type="region of interest" description="Disordered" evidence="1">
    <location>
        <begin position="578"/>
        <end position="761"/>
    </location>
</feature>
<dbReference type="Gene3D" id="1.10.30.50">
    <property type="match status" value="1"/>
</dbReference>
<evidence type="ECO:0000313" key="3">
    <source>
        <dbReference type="EMBL" id="MPV38189.1"/>
    </source>
</evidence>
<dbReference type="EMBL" id="WHPC01000067">
    <property type="protein sequence ID" value="MPV38189.1"/>
    <property type="molecule type" value="Genomic_DNA"/>
</dbReference>
<evidence type="ECO:0000259" key="2">
    <source>
        <dbReference type="SMART" id="SM00507"/>
    </source>
</evidence>
<feature type="region of interest" description="Disordered" evidence="1">
    <location>
        <begin position="1"/>
        <end position="54"/>
    </location>
</feature>
<sequence length="761" mass="80410">MRRGRQARTLESSAPRPRRCYGHARQASTLRPPAQDHERDSHSLDAGRSGCRTPRIVSEQQSNEVLEGVGAMAQPSKPVRSGVAEQSSPLALVEEVRTASTALRGRAPHSEANGWQHAEREAVIAVLDGLIQELTRYRGGVLLAHREDGRWGSARDRDFTDWRARTSGTGRGSAMGELMVAEGLEAMPEVAEAVDAGELTLEHAKALSRLRAGASAEVKEALENGAAGELIERAKAKDLTAPELAKAAKQVAATIDTQAAQDSFEATWRRRSLTTGKTAGGRSGQWVLDEISGRVVETALETIMGKPALDDERTRGERMADALVTMSSRVLTVGADLNGAQVRPHLALLVDQETWAAARRHLGEVDDTVAAAVEATHGTGAAFGLGPDGQPLRVADLEADRTAGPCGGPAGAGADGATVPPTGVVAGRTTRGGMGGCEVTAFGRAAVPRLPDVAPAELEDGTLVPLGELQRIMCDCEMTRIVLDADSVPLDVGMTQRTYTKELRRAVTTRDRHCQWPGCTIKASWTEVHHVIWYSHNGPTSLENGMCACTYHHHVIHRDHIRVVPLADGFAFYRPDGTMVGTTHRRPRRPHRGSTAGQAPATDELTPPSTGEHEQLLRDWQQVVSSNGRHPPETPPPTRSDGTALPISSNRVGDPPDRPALSDPPVGAALASPPVGSALADARGGSAPAGPRAGSTPAGASVGSPAASLRAGSAPADPGMAAQEPLPEVNRVPDAGALFTREPAATLWDDSLLEQSPEPPF</sequence>
<organism evidence="3 4">
    <name type="scientific">Georgenia subflava</name>
    <dbReference type="NCBI Taxonomy" id="1622177"/>
    <lineage>
        <taxon>Bacteria</taxon>
        <taxon>Bacillati</taxon>
        <taxon>Actinomycetota</taxon>
        <taxon>Actinomycetes</taxon>
        <taxon>Micrococcales</taxon>
        <taxon>Bogoriellaceae</taxon>
        <taxon>Georgenia</taxon>
    </lineage>
</organism>
<dbReference type="InterPro" id="IPR003615">
    <property type="entry name" value="HNH_nuc"/>
</dbReference>
<keyword evidence="4" id="KW-1185">Reference proteome</keyword>
<feature type="domain" description="HNH nuclease" evidence="2">
    <location>
        <begin position="502"/>
        <end position="554"/>
    </location>
</feature>
<accession>A0A6N7EJ44</accession>
<evidence type="ECO:0000256" key="1">
    <source>
        <dbReference type="SAM" id="MobiDB-lite"/>
    </source>
</evidence>
<feature type="compositionally biased region" description="Low complexity" evidence="1">
    <location>
        <begin position="682"/>
        <end position="708"/>
    </location>
</feature>
<name>A0A6N7EJ44_9MICO</name>
<dbReference type="SMART" id="SM00507">
    <property type="entry name" value="HNHc"/>
    <property type="match status" value="1"/>
</dbReference>
<comment type="caution">
    <text evidence="3">The sequence shown here is derived from an EMBL/GenBank/DDBJ whole genome shotgun (WGS) entry which is preliminary data.</text>
</comment>
<feature type="compositionally biased region" description="Basic residues" evidence="1">
    <location>
        <begin position="583"/>
        <end position="592"/>
    </location>
</feature>
<reference evidence="3 4" key="1">
    <citation type="submission" date="2019-10" db="EMBL/GenBank/DDBJ databases">
        <title>Georgenia wutianyii sp. nov. and Georgenia yuyongxinii sp. nov. isolated from plateau pika (Ochotona curzoniae) in the Qinghai-Tibet plateau of China.</title>
        <authorList>
            <person name="Tian Z."/>
        </authorList>
    </citation>
    <scope>NUCLEOTIDE SEQUENCE [LARGE SCALE GENOMIC DNA]</scope>
    <source>
        <strain evidence="3 4">JCM 19765</strain>
    </source>
</reference>
<evidence type="ECO:0000313" key="4">
    <source>
        <dbReference type="Proteomes" id="UP000437709"/>
    </source>
</evidence>
<dbReference type="CDD" id="cd00085">
    <property type="entry name" value="HNHc"/>
    <property type="match status" value="1"/>
</dbReference>